<feature type="coiled-coil region" evidence="1">
    <location>
        <begin position="212"/>
        <end position="239"/>
    </location>
</feature>
<gene>
    <name evidence="3" type="ORF">HMPREF9020_01257</name>
</gene>
<evidence type="ECO:0000313" key="4">
    <source>
        <dbReference type="Proteomes" id="UP000005777"/>
    </source>
</evidence>
<dbReference type="Proteomes" id="UP000005777">
    <property type="component" value="Unassembled WGS sequence"/>
</dbReference>
<accession>W5IGU5</accession>
<feature type="compositionally biased region" description="Polar residues" evidence="2">
    <location>
        <begin position="55"/>
        <end position="65"/>
    </location>
</feature>
<reference evidence="3 4" key="1">
    <citation type="submission" date="2012-01" db="EMBL/GenBank/DDBJ databases">
        <title>The Genome Sequence of Scardovia inopinata F0304.</title>
        <authorList>
            <consortium name="The Broad Institute Genome Sequencing Platform"/>
            <person name="Earl A."/>
            <person name="Ward D."/>
            <person name="Feldgarden M."/>
            <person name="Gevers D."/>
            <person name="Izard J."/>
            <person name="Baranova O.V."/>
            <person name="Blanton J.M."/>
            <person name="Tanner A.C."/>
            <person name="Dewhirst F.E."/>
            <person name="Young S.K."/>
            <person name="Zeng Q."/>
            <person name="Gargeya S."/>
            <person name="Fitzgerald M."/>
            <person name="Haas B."/>
            <person name="Abouelleil A."/>
            <person name="Alvarado L."/>
            <person name="Arachchi H.M."/>
            <person name="Berlin A."/>
            <person name="Chapman S.B."/>
            <person name="Gearin G."/>
            <person name="Goldberg J."/>
            <person name="Griggs A."/>
            <person name="Gujja S."/>
            <person name="Hansen M."/>
            <person name="Heiman D."/>
            <person name="Howarth C."/>
            <person name="Larimer J."/>
            <person name="Lui A."/>
            <person name="MacDonald P.J."/>
            <person name="McCowen C."/>
            <person name="Montmayeur A."/>
            <person name="Murphy C."/>
            <person name="Neiman D."/>
            <person name="Pearson M."/>
            <person name="Priest M."/>
            <person name="Roberts A."/>
            <person name="Saif S."/>
            <person name="Shea T."/>
            <person name="Sisk P."/>
            <person name="Stolte C."/>
            <person name="Sykes S."/>
            <person name="Wortman J."/>
            <person name="Nusbaum C."/>
            <person name="Birren B."/>
        </authorList>
    </citation>
    <scope>NUCLEOTIDE SEQUENCE [LARGE SCALE GENOMIC DNA]</scope>
    <source>
        <strain evidence="3 4">F0304</strain>
    </source>
</reference>
<evidence type="ECO:0008006" key="5">
    <source>
        <dbReference type="Google" id="ProtNLM"/>
    </source>
</evidence>
<name>W5IGU5_SCAIO</name>
<dbReference type="RefSeq" id="WP_006293649.1">
    <property type="nucleotide sequence ID" value="NZ_GG770226.1"/>
</dbReference>
<evidence type="ECO:0000256" key="2">
    <source>
        <dbReference type="SAM" id="MobiDB-lite"/>
    </source>
</evidence>
<feature type="region of interest" description="Disordered" evidence="2">
    <location>
        <begin position="1"/>
        <end position="99"/>
    </location>
</feature>
<dbReference type="AlphaFoldDB" id="W5IGU5"/>
<feature type="coiled-coil region" evidence="1">
    <location>
        <begin position="155"/>
        <end position="182"/>
    </location>
</feature>
<keyword evidence="4" id="KW-1185">Reference proteome</keyword>
<proteinExistence type="predicted"/>
<feature type="region of interest" description="Disordered" evidence="2">
    <location>
        <begin position="259"/>
        <end position="285"/>
    </location>
</feature>
<feature type="compositionally biased region" description="Basic and acidic residues" evidence="2">
    <location>
        <begin position="264"/>
        <end position="285"/>
    </location>
</feature>
<organism evidence="3 4">
    <name type="scientific">Scardovia inopinata F0304</name>
    <dbReference type="NCBI Taxonomy" id="641146"/>
    <lineage>
        <taxon>Bacteria</taxon>
        <taxon>Bacillati</taxon>
        <taxon>Actinomycetota</taxon>
        <taxon>Actinomycetes</taxon>
        <taxon>Bifidobacteriales</taxon>
        <taxon>Bifidobacteriaceae</taxon>
        <taxon>Scardovia</taxon>
    </lineage>
</organism>
<dbReference type="HOGENOM" id="CLU_068212_0_0_11"/>
<evidence type="ECO:0000256" key="1">
    <source>
        <dbReference type="SAM" id="Coils"/>
    </source>
</evidence>
<evidence type="ECO:0000313" key="3">
    <source>
        <dbReference type="EMBL" id="EFG26176.1"/>
    </source>
</evidence>
<protein>
    <recommendedName>
        <fullName evidence="5">Cell division initiation protein</fullName>
    </recommendedName>
</protein>
<sequence length="285" mass="31940">MEDELSRENPTPASDGYDDDATSQNPARNKVEADSTYQPDAQGSEDRSGQEDQEGSSQAGHQTDQTDNDPTDAALRAVKQYIPETYNQQTEGNDDPADDRIGDEQFTTAYDIIEHMEQLIEDAKTSIFNTDVVKISKSEFLSLLHDLKKGLPVQLERASALMREAERRLENAQTQSNSIVSDAHSRAEGIVREANEQAQFLAGQENVVSIATEKARDILDRAQEKANQLTRGANDYASKSMRDLDEQITEVHKSIQSGLQVLHQRQEDREQDIPRLSAEDYPDHH</sequence>
<comment type="caution">
    <text evidence="3">The sequence shown here is derived from an EMBL/GenBank/DDBJ whole genome shotgun (WGS) entry which is preliminary data.</text>
</comment>
<dbReference type="eggNOG" id="ENOG5033EHP">
    <property type="taxonomic scope" value="Bacteria"/>
</dbReference>
<keyword evidence="1" id="KW-0175">Coiled coil</keyword>
<dbReference type="EMBL" id="ADCX01000012">
    <property type="protein sequence ID" value="EFG26176.1"/>
    <property type="molecule type" value="Genomic_DNA"/>
</dbReference>